<proteinExistence type="predicted"/>
<dbReference type="AlphaFoldDB" id="A0A0U4DAH1"/>
<keyword evidence="4" id="KW-1185">Reference proteome</keyword>
<keyword evidence="2" id="KW-1133">Transmembrane helix</keyword>
<dbReference type="STRING" id="2041.AERYTH_10795"/>
<name>A0A0U4DAH1_9ACTN</name>
<reference evidence="3 4" key="1">
    <citation type="journal article" date="1991" name="Int. J. Syst. Bacteriol.">
        <title>Description of the erythromycin-producing bacterium Arthrobacter sp. strain NRRL B-3381 as Aeromicrobium erythreum gen. nov., sp. nov.</title>
        <authorList>
            <person name="Miller E.S."/>
            <person name="Woese C.R."/>
            <person name="Brenner S."/>
        </authorList>
    </citation>
    <scope>NUCLEOTIDE SEQUENCE [LARGE SCALE GENOMIC DNA]</scope>
    <source>
        <strain evidence="3 4">AR18</strain>
    </source>
</reference>
<keyword evidence="2" id="KW-0812">Transmembrane</keyword>
<evidence type="ECO:0008006" key="5">
    <source>
        <dbReference type="Google" id="ProtNLM"/>
    </source>
</evidence>
<dbReference type="Pfam" id="PF11241">
    <property type="entry name" value="DUF3043"/>
    <property type="match status" value="1"/>
</dbReference>
<dbReference type="RefSeq" id="WP_067858396.1">
    <property type="nucleotide sequence ID" value="NZ_CP011502.1"/>
</dbReference>
<keyword evidence="2" id="KW-0472">Membrane</keyword>
<dbReference type="Proteomes" id="UP000067689">
    <property type="component" value="Chromosome"/>
</dbReference>
<dbReference type="EMBL" id="CP011502">
    <property type="protein sequence ID" value="ALX05154.1"/>
    <property type="molecule type" value="Genomic_DNA"/>
</dbReference>
<dbReference type="InterPro" id="IPR021403">
    <property type="entry name" value="DUF3043"/>
</dbReference>
<dbReference type="PATRIC" id="fig|2041.4.peg.2257"/>
<evidence type="ECO:0000256" key="1">
    <source>
        <dbReference type="SAM" id="MobiDB-lite"/>
    </source>
</evidence>
<dbReference type="KEGG" id="aer:AERYTH_10795"/>
<protein>
    <recommendedName>
        <fullName evidence="5">DUF3043 domain-containing protein</fullName>
    </recommendedName>
</protein>
<sequence length="188" mass="21367">MTQENAAPDDRTQAAKKGRATPSRKEAEAARKKAMKTPMTRKEQMQRDRQARSDLRRRQQEALRAGKGDALPPRDRGPVRAFVRDYVDRRRNVAEYLLPILLAVLVLSFVQAPLAQLVVVYAWGVMILLTILDEVLLVSGLRKQLKLRFPGESTRGATGYAVLRSTQLRRFRLPKPAIARGEEPRERV</sequence>
<evidence type="ECO:0000313" key="3">
    <source>
        <dbReference type="EMBL" id="ALX05154.1"/>
    </source>
</evidence>
<feature type="region of interest" description="Disordered" evidence="1">
    <location>
        <begin position="1"/>
        <end position="75"/>
    </location>
</feature>
<feature type="transmembrane region" description="Helical" evidence="2">
    <location>
        <begin position="120"/>
        <end position="141"/>
    </location>
</feature>
<feature type="compositionally biased region" description="Basic and acidic residues" evidence="1">
    <location>
        <begin position="40"/>
        <end position="75"/>
    </location>
</feature>
<accession>A0A0U4DAH1</accession>
<evidence type="ECO:0000313" key="4">
    <source>
        <dbReference type="Proteomes" id="UP000067689"/>
    </source>
</evidence>
<organism evidence="3 4">
    <name type="scientific">Aeromicrobium erythreum</name>
    <dbReference type="NCBI Taxonomy" id="2041"/>
    <lineage>
        <taxon>Bacteria</taxon>
        <taxon>Bacillati</taxon>
        <taxon>Actinomycetota</taxon>
        <taxon>Actinomycetes</taxon>
        <taxon>Propionibacteriales</taxon>
        <taxon>Nocardioidaceae</taxon>
        <taxon>Aeromicrobium</taxon>
    </lineage>
</organism>
<feature type="transmembrane region" description="Helical" evidence="2">
    <location>
        <begin position="96"/>
        <end position="114"/>
    </location>
</feature>
<dbReference type="OrthoDB" id="5194448at2"/>
<evidence type="ECO:0000256" key="2">
    <source>
        <dbReference type="SAM" id="Phobius"/>
    </source>
</evidence>
<gene>
    <name evidence="3" type="ORF">AERYTH_10795</name>
</gene>